<name>A0A1Z9YW37_9GAMM</name>
<dbReference type="InterPro" id="IPR013249">
    <property type="entry name" value="RNA_pol_sigma70_r4_t2"/>
</dbReference>
<evidence type="ECO:0000256" key="3">
    <source>
        <dbReference type="ARBA" id="ARBA00023082"/>
    </source>
</evidence>
<dbReference type="Gene3D" id="1.10.10.10">
    <property type="entry name" value="Winged helix-like DNA-binding domain superfamily/Winged helix DNA-binding domain"/>
    <property type="match status" value="1"/>
</dbReference>
<accession>A0A1Z9YW37</accession>
<dbReference type="InterPro" id="IPR036388">
    <property type="entry name" value="WH-like_DNA-bd_sf"/>
</dbReference>
<dbReference type="InterPro" id="IPR014284">
    <property type="entry name" value="RNA_pol_sigma-70_dom"/>
</dbReference>
<dbReference type="NCBIfam" id="TIGR02937">
    <property type="entry name" value="sigma70-ECF"/>
    <property type="match status" value="1"/>
</dbReference>
<evidence type="ECO:0000313" key="7">
    <source>
        <dbReference type="EMBL" id="OUY06415.1"/>
    </source>
</evidence>
<evidence type="ECO:0000256" key="1">
    <source>
        <dbReference type="ARBA" id="ARBA00010641"/>
    </source>
</evidence>
<dbReference type="EMBL" id="NEXX01000005">
    <property type="protein sequence ID" value="OUY06415.1"/>
    <property type="molecule type" value="Genomic_DNA"/>
</dbReference>
<dbReference type="AlphaFoldDB" id="A0A1Z9YW37"/>
<keyword evidence="3" id="KW-0731">Sigma factor</keyword>
<sequence>MTSSKQLKLSQLYHHHQTWLYHWLQKKLGGSDHAADIAHDTWLRLFLMENLPPDEISRQYLVKIAKGLIIDRYRRFCVEQAYLQTLQDYPALEAPSAEQQYLIIETLLQLDLALSKLPVAVKQAFLLHRLEGKTYKQIAEMLNISVSSVEKYIARALLSCILAIQNE</sequence>
<keyword evidence="4" id="KW-0804">Transcription</keyword>
<reference evidence="7 8" key="1">
    <citation type="submission" date="2017-05" db="EMBL/GenBank/DDBJ databases">
        <title>Acinetobacter populi ANC 5415 (= PBJ7), whole genome shotgun sequencing project.</title>
        <authorList>
            <person name="Nemec A."/>
            <person name="Radolfova-Krizova L."/>
        </authorList>
    </citation>
    <scope>NUCLEOTIDE SEQUENCE [LARGE SCALE GENOMIC DNA]</scope>
    <source>
        <strain evidence="7 8">PBJ7</strain>
    </source>
</reference>
<dbReference type="InterPro" id="IPR013325">
    <property type="entry name" value="RNA_pol_sigma_r2"/>
</dbReference>
<dbReference type="Gene3D" id="1.10.1740.10">
    <property type="match status" value="1"/>
</dbReference>
<dbReference type="InterPro" id="IPR007627">
    <property type="entry name" value="RNA_pol_sigma70_r2"/>
</dbReference>
<dbReference type="GO" id="GO:0016987">
    <property type="term" value="F:sigma factor activity"/>
    <property type="evidence" value="ECO:0007669"/>
    <property type="project" value="UniProtKB-KW"/>
</dbReference>
<dbReference type="SUPFAM" id="SSF88659">
    <property type="entry name" value="Sigma3 and sigma4 domains of RNA polymerase sigma factors"/>
    <property type="match status" value="1"/>
</dbReference>
<dbReference type="PANTHER" id="PTHR43133:SF63">
    <property type="entry name" value="RNA POLYMERASE SIGMA FACTOR FECI-RELATED"/>
    <property type="match status" value="1"/>
</dbReference>
<proteinExistence type="inferred from homology"/>
<dbReference type="Proteomes" id="UP000196536">
    <property type="component" value="Unassembled WGS sequence"/>
</dbReference>
<keyword evidence="8" id="KW-1185">Reference proteome</keyword>
<feature type="domain" description="RNA polymerase sigma-70 region 2" evidence="5">
    <location>
        <begin position="12"/>
        <end position="75"/>
    </location>
</feature>
<evidence type="ECO:0000256" key="2">
    <source>
        <dbReference type="ARBA" id="ARBA00023015"/>
    </source>
</evidence>
<evidence type="ECO:0000259" key="5">
    <source>
        <dbReference type="Pfam" id="PF04542"/>
    </source>
</evidence>
<gene>
    <name evidence="7" type="ORF">CAP51_13950</name>
</gene>
<organism evidence="7 8">
    <name type="scientific">Acinetobacter populi</name>
    <dbReference type="NCBI Taxonomy" id="1582270"/>
    <lineage>
        <taxon>Bacteria</taxon>
        <taxon>Pseudomonadati</taxon>
        <taxon>Pseudomonadota</taxon>
        <taxon>Gammaproteobacteria</taxon>
        <taxon>Moraxellales</taxon>
        <taxon>Moraxellaceae</taxon>
        <taxon>Acinetobacter</taxon>
    </lineage>
</organism>
<keyword evidence="2" id="KW-0805">Transcription regulation</keyword>
<dbReference type="GO" id="GO:0003677">
    <property type="term" value="F:DNA binding"/>
    <property type="evidence" value="ECO:0007669"/>
    <property type="project" value="InterPro"/>
</dbReference>
<evidence type="ECO:0000313" key="8">
    <source>
        <dbReference type="Proteomes" id="UP000196536"/>
    </source>
</evidence>
<protein>
    <submittedName>
        <fullName evidence="7">RNA polymerase subunit sigma</fullName>
    </submittedName>
</protein>
<dbReference type="InterPro" id="IPR013324">
    <property type="entry name" value="RNA_pol_sigma_r3/r4-like"/>
</dbReference>
<dbReference type="GO" id="GO:0006352">
    <property type="term" value="P:DNA-templated transcription initiation"/>
    <property type="evidence" value="ECO:0007669"/>
    <property type="project" value="InterPro"/>
</dbReference>
<comment type="similarity">
    <text evidence="1">Belongs to the sigma-70 factor family. ECF subfamily.</text>
</comment>
<dbReference type="SUPFAM" id="SSF88946">
    <property type="entry name" value="Sigma2 domain of RNA polymerase sigma factors"/>
    <property type="match status" value="1"/>
</dbReference>
<feature type="domain" description="RNA polymerase sigma factor 70 region 4 type 2" evidence="6">
    <location>
        <begin position="108"/>
        <end position="160"/>
    </location>
</feature>
<dbReference type="Pfam" id="PF04542">
    <property type="entry name" value="Sigma70_r2"/>
    <property type="match status" value="1"/>
</dbReference>
<dbReference type="InterPro" id="IPR039425">
    <property type="entry name" value="RNA_pol_sigma-70-like"/>
</dbReference>
<comment type="caution">
    <text evidence="7">The sequence shown here is derived from an EMBL/GenBank/DDBJ whole genome shotgun (WGS) entry which is preliminary data.</text>
</comment>
<dbReference type="Pfam" id="PF08281">
    <property type="entry name" value="Sigma70_r4_2"/>
    <property type="match status" value="1"/>
</dbReference>
<dbReference type="CDD" id="cd06171">
    <property type="entry name" value="Sigma70_r4"/>
    <property type="match status" value="1"/>
</dbReference>
<evidence type="ECO:0000256" key="4">
    <source>
        <dbReference type="ARBA" id="ARBA00023163"/>
    </source>
</evidence>
<dbReference type="PANTHER" id="PTHR43133">
    <property type="entry name" value="RNA POLYMERASE ECF-TYPE SIGMA FACTO"/>
    <property type="match status" value="1"/>
</dbReference>
<evidence type="ECO:0000259" key="6">
    <source>
        <dbReference type="Pfam" id="PF08281"/>
    </source>
</evidence>